<dbReference type="GO" id="GO:0008270">
    <property type="term" value="F:zinc ion binding"/>
    <property type="evidence" value="ECO:0007669"/>
    <property type="project" value="InterPro"/>
</dbReference>
<gene>
    <name evidence="10" type="ORF">BDY21DRAFT_368484</name>
</gene>
<dbReference type="SMART" id="SM01389">
    <property type="entry name" value="Spt4"/>
    <property type="match status" value="1"/>
</dbReference>
<evidence type="ECO:0000313" key="10">
    <source>
        <dbReference type="EMBL" id="KAF2462438.1"/>
    </source>
</evidence>
<dbReference type="Pfam" id="PF06093">
    <property type="entry name" value="Spt4"/>
    <property type="match status" value="1"/>
</dbReference>
<reference evidence="10" key="1">
    <citation type="journal article" date="2020" name="Stud. Mycol.">
        <title>101 Dothideomycetes genomes: a test case for predicting lifestyles and emergence of pathogens.</title>
        <authorList>
            <person name="Haridas S."/>
            <person name="Albert R."/>
            <person name="Binder M."/>
            <person name="Bloem J."/>
            <person name="Labutti K."/>
            <person name="Salamov A."/>
            <person name="Andreopoulos B."/>
            <person name="Baker S."/>
            <person name="Barry K."/>
            <person name="Bills G."/>
            <person name="Bluhm B."/>
            <person name="Cannon C."/>
            <person name="Castanera R."/>
            <person name="Culley D."/>
            <person name="Daum C."/>
            <person name="Ezra D."/>
            <person name="Gonzalez J."/>
            <person name="Henrissat B."/>
            <person name="Kuo A."/>
            <person name="Liang C."/>
            <person name="Lipzen A."/>
            <person name="Lutzoni F."/>
            <person name="Magnuson J."/>
            <person name="Mondo S."/>
            <person name="Nolan M."/>
            <person name="Ohm R."/>
            <person name="Pangilinan J."/>
            <person name="Park H.-J."/>
            <person name="Ramirez L."/>
            <person name="Alfaro M."/>
            <person name="Sun H."/>
            <person name="Tritt A."/>
            <person name="Yoshinaga Y."/>
            <person name="Zwiers L.-H."/>
            <person name="Turgeon B."/>
            <person name="Goodwin S."/>
            <person name="Spatafora J."/>
            <person name="Crous P."/>
            <person name="Grigoriev I."/>
        </authorList>
    </citation>
    <scope>NUCLEOTIDE SEQUENCE</scope>
    <source>
        <strain evidence="10">ATCC 16933</strain>
    </source>
</reference>
<dbReference type="PANTHER" id="PTHR12882">
    <property type="entry name" value="SUPPRESSOR OF TY 4"/>
    <property type="match status" value="1"/>
</dbReference>
<dbReference type="GO" id="GO:0006355">
    <property type="term" value="P:regulation of DNA-templated transcription"/>
    <property type="evidence" value="ECO:0007669"/>
    <property type="project" value="InterPro"/>
</dbReference>
<evidence type="ECO:0000256" key="4">
    <source>
        <dbReference type="ARBA" id="ARBA00020182"/>
    </source>
</evidence>
<evidence type="ECO:0000256" key="1">
    <source>
        <dbReference type="ARBA" id="ARBA00004123"/>
    </source>
</evidence>
<dbReference type="Proteomes" id="UP000799766">
    <property type="component" value="Unassembled WGS sequence"/>
</dbReference>
<keyword evidence="7" id="KW-0137">Centromere</keyword>
<dbReference type="InterPro" id="IPR038510">
    <property type="entry name" value="Spt4_sf"/>
</dbReference>
<dbReference type="OrthoDB" id="248751at2759"/>
<sequence length="125" mass="13426">MSATTAYVGPNQQRSLRACMVCSIVQLQGRFMSRGCPNCDDFLGMRGSQDTVSECTSQVFEGLITVADPKTSWVARWQRLDNYVPGVYATKVVGALSEEAIAAAEGAGIKYIPRDGSAQEDEPAA</sequence>
<evidence type="ECO:0000313" key="11">
    <source>
        <dbReference type="Proteomes" id="UP000799766"/>
    </source>
</evidence>
<evidence type="ECO:0000256" key="5">
    <source>
        <dbReference type="ARBA" id="ARBA00023163"/>
    </source>
</evidence>
<dbReference type="InterPro" id="IPR029040">
    <property type="entry name" value="RPABC4/Spt4"/>
</dbReference>
<dbReference type="CDD" id="cd07973">
    <property type="entry name" value="Spt4"/>
    <property type="match status" value="1"/>
</dbReference>
<dbReference type="SUPFAM" id="SSF63393">
    <property type="entry name" value="RNA polymerase subunits"/>
    <property type="match status" value="1"/>
</dbReference>
<name>A0A6A6PEM2_9PEZI</name>
<dbReference type="AlphaFoldDB" id="A0A6A6PEM2"/>
<evidence type="ECO:0000256" key="2">
    <source>
        <dbReference type="ARBA" id="ARBA00004584"/>
    </source>
</evidence>
<feature type="domain" description="Spt4/RpoE2 zinc finger" evidence="9">
    <location>
        <begin position="16"/>
        <end position="93"/>
    </location>
</feature>
<proteinExistence type="inferred from homology"/>
<protein>
    <recommendedName>
        <fullName evidence="4 8">Transcription elongation factor SPT4</fullName>
    </recommendedName>
</protein>
<dbReference type="Gene3D" id="3.30.40.210">
    <property type="match status" value="1"/>
</dbReference>
<dbReference type="PIRSF" id="PIRSF025023">
    <property type="entry name" value="Spt4"/>
    <property type="match status" value="1"/>
</dbReference>
<dbReference type="GO" id="GO:0000993">
    <property type="term" value="F:RNA polymerase II complex binding"/>
    <property type="evidence" value="ECO:0007669"/>
    <property type="project" value="TreeGrafter"/>
</dbReference>
<dbReference type="InterPro" id="IPR009287">
    <property type="entry name" value="Spt4"/>
</dbReference>
<dbReference type="GO" id="GO:0032044">
    <property type="term" value="C:DSIF complex"/>
    <property type="evidence" value="ECO:0007669"/>
    <property type="project" value="TreeGrafter"/>
</dbReference>
<dbReference type="GO" id="GO:0140673">
    <property type="term" value="P:transcription elongation-coupled chromatin remodeling"/>
    <property type="evidence" value="ECO:0007669"/>
    <property type="project" value="InterPro"/>
</dbReference>
<dbReference type="InterPro" id="IPR022800">
    <property type="entry name" value="Spt4/RpoE2_Znf"/>
</dbReference>
<keyword evidence="11" id="KW-1185">Reference proteome</keyword>
<keyword evidence="6 8" id="KW-0539">Nucleus</keyword>
<comment type="function">
    <text evidence="8">The SPT4-SPT5 complex mediates both activation and inhibition of transcription elongation, and plays a role in pre-mRNA processing. This complex seems to be important for the stability of the RNA polymerase II elongation machinery on the chromatin template but not for the inherent ability of this machinery to translocate down the gene.</text>
</comment>
<dbReference type="EMBL" id="MU001670">
    <property type="protein sequence ID" value="KAF2462438.1"/>
    <property type="molecule type" value="Genomic_DNA"/>
</dbReference>
<evidence type="ECO:0000256" key="8">
    <source>
        <dbReference type="PIRNR" id="PIRNR025023"/>
    </source>
</evidence>
<evidence type="ECO:0000256" key="3">
    <source>
        <dbReference type="ARBA" id="ARBA00010464"/>
    </source>
</evidence>
<organism evidence="10 11">
    <name type="scientific">Lineolata rhizophorae</name>
    <dbReference type="NCBI Taxonomy" id="578093"/>
    <lineage>
        <taxon>Eukaryota</taxon>
        <taxon>Fungi</taxon>
        <taxon>Dikarya</taxon>
        <taxon>Ascomycota</taxon>
        <taxon>Pezizomycotina</taxon>
        <taxon>Dothideomycetes</taxon>
        <taxon>Dothideomycetes incertae sedis</taxon>
        <taxon>Lineolatales</taxon>
        <taxon>Lineolataceae</taxon>
        <taxon>Lineolata</taxon>
    </lineage>
</organism>
<dbReference type="GO" id="GO:0000775">
    <property type="term" value="C:chromosome, centromeric region"/>
    <property type="evidence" value="ECO:0007669"/>
    <property type="project" value="UniProtKB-SubCell"/>
</dbReference>
<evidence type="ECO:0000256" key="6">
    <source>
        <dbReference type="ARBA" id="ARBA00023242"/>
    </source>
</evidence>
<dbReference type="PANTHER" id="PTHR12882:SF1">
    <property type="entry name" value="TRANSCRIPTION ELONGATION FACTOR SPT4"/>
    <property type="match status" value="1"/>
</dbReference>
<evidence type="ECO:0000259" key="9">
    <source>
        <dbReference type="SMART" id="SM01389"/>
    </source>
</evidence>
<accession>A0A6A6PEM2</accession>
<keyword evidence="5 8" id="KW-0804">Transcription</keyword>
<evidence type="ECO:0000256" key="7">
    <source>
        <dbReference type="ARBA" id="ARBA00023328"/>
    </source>
</evidence>
<comment type="subcellular location">
    <subcellularLocation>
        <location evidence="2">Chromosome</location>
        <location evidence="2">Centromere</location>
    </subcellularLocation>
    <subcellularLocation>
        <location evidence="1 8">Nucleus</location>
    </subcellularLocation>
</comment>
<comment type="similarity">
    <text evidence="3 8">Belongs to the SPT4 family.</text>
</comment>